<comment type="caution">
    <text evidence="1">The sequence shown here is derived from an EMBL/GenBank/DDBJ whole genome shotgun (WGS) entry which is preliminary data.</text>
</comment>
<dbReference type="STRING" id="1304284.L21TH_1719"/>
<evidence type="ECO:0000313" key="1">
    <source>
        <dbReference type="EMBL" id="EOD00245.1"/>
    </source>
</evidence>
<dbReference type="AlphaFoldDB" id="R1CD68"/>
<proteinExistence type="predicted"/>
<sequence>MKKILIIILICLLIFLFINISEQNTYSKLDSIALENKKDIENYFFNFLTKNSLEMMEYSDSPSLKNTLINWRIMNDFGLTNPKDINHDIVKNMVTEKMKDFKDKSDDMSLYKKYDYLYSYKICLDELGIENNDLITYSIGNINKDVDLILSYIYNSPKKLVMYLDILNKIVSIYENDNIKANIKEKIYDIENIDYEKYSKPERLMITFNLLELFNKIGIEKEGLRAEGKKELLNLIESYKINGNIDINNIVILNKGLKVFPEELQENEKLKEIVEEMKTMLLSKNDFQVFVKTQVYELVANLGLCDDALKEWAMNMPKSTENIYPKPVSLIPTFRNLYLFIRIAELNNMDVTGIENNIENYLKTIVNTYKTRIVNKQELYYVFKLQEYMNNKQIEEILVDSINKHISNIDEIKITEQNLFENYMFFYTLSKRKYKDELKDKFDDYFNNGALKFRGTKEEVFLEMIKLDIESYYYKKNVEKRIKKLDNMVSNYNGDLELMLLEMYLKIHKNLGLKISNEMKISIDKKLSKYRVKNGYFQNPQFKSVSISSTHRGLEIERLLLKLDRSGHND</sequence>
<keyword evidence="2" id="KW-1185">Reference proteome</keyword>
<name>R1CD68_9FIRM</name>
<gene>
    <name evidence="1" type="ORF">L21TH_1719</name>
</gene>
<dbReference type="EMBL" id="ARZA01000196">
    <property type="protein sequence ID" value="EOD00245.1"/>
    <property type="molecule type" value="Genomic_DNA"/>
</dbReference>
<dbReference type="Proteomes" id="UP000013378">
    <property type="component" value="Unassembled WGS sequence"/>
</dbReference>
<dbReference type="OrthoDB" id="1918132at2"/>
<evidence type="ECO:0000313" key="2">
    <source>
        <dbReference type="Proteomes" id="UP000013378"/>
    </source>
</evidence>
<dbReference type="RefSeq" id="WP_006314177.1">
    <property type="nucleotide sequence ID" value="NZ_ARZA01000196.1"/>
</dbReference>
<accession>R1CD68</accession>
<protein>
    <submittedName>
        <fullName evidence="1">Uncharacterized protein</fullName>
    </submittedName>
</protein>
<organism evidence="1 2">
    <name type="scientific">Caldisalinibacter kiritimatiensis</name>
    <dbReference type="NCBI Taxonomy" id="1304284"/>
    <lineage>
        <taxon>Bacteria</taxon>
        <taxon>Bacillati</taxon>
        <taxon>Bacillota</taxon>
        <taxon>Tissierellia</taxon>
        <taxon>Tissierellales</taxon>
        <taxon>Thermohalobacteraceae</taxon>
        <taxon>Caldisalinibacter</taxon>
    </lineage>
</organism>
<reference evidence="1 2" key="1">
    <citation type="journal article" date="2015" name="Geomicrobiol. J.">
        <title>Caldisalinibacter kiritimatiensis gen. nov., sp. nov., a moderately thermohalophilic thiosulfate-reducing bacterium from a hypersaline microbial mat.</title>
        <authorList>
            <person name="Ben Hania W."/>
            <person name="Joseph M."/>
            <person name="Fiebig A."/>
            <person name="Bunk B."/>
            <person name="Klenk H.-P."/>
            <person name="Fardeau M.-L."/>
            <person name="Spring S."/>
        </authorList>
    </citation>
    <scope>NUCLEOTIDE SEQUENCE [LARGE SCALE GENOMIC DNA]</scope>
    <source>
        <strain evidence="1 2">L21-TH-D2</strain>
    </source>
</reference>